<keyword evidence="1" id="KW-0812">Transmembrane</keyword>
<keyword evidence="1" id="KW-1133">Transmembrane helix</keyword>
<reference evidence="2 3" key="1">
    <citation type="journal article" date="2018" name="New Phytol.">
        <title>Phylogenomics of Endogonaceae and evolution of mycorrhizas within Mucoromycota.</title>
        <authorList>
            <person name="Chang Y."/>
            <person name="Desiro A."/>
            <person name="Na H."/>
            <person name="Sandor L."/>
            <person name="Lipzen A."/>
            <person name="Clum A."/>
            <person name="Barry K."/>
            <person name="Grigoriev I.V."/>
            <person name="Martin F.M."/>
            <person name="Stajich J.E."/>
            <person name="Smith M.E."/>
            <person name="Bonito G."/>
            <person name="Spatafora J.W."/>
        </authorList>
    </citation>
    <scope>NUCLEOTIDE SEQUENCE [LARGE SCALE GENOMIC DNA]</scope>
    <source>
        <strain evidence="2 3">AD002</strain>
    </source>
</reference>
<feature type="transmembrane region" description="Helical" evidence="1">
    <location>
        <begin position="52"/>
        <end position="71"/>
    </location>
</feature>
<dbReference type="Proteomes" id="UP000274822">
    <property type="component" value="Unassembled WGS sequence"/>
</dbReference>
<feature type="transmembrane region" description="Helical" evidence="1">
    <location>
        <begin position="110"/>
        <end position="132"/>
    </location>
</feature>
<organism evidence="2 3">
    <name type="scientific">Jimgerdemannia flammicorona</name>
    <dbReference type="NCBI Taxonomy" id="994334"/>
    <lineage>
        <taxon>Eukaryota</taxon>
        <taxon>Fungi</taxon>
        <taxon>Fungi incertae sedis</taxon>
        <taxon>Mucoromycota</taxon>
        <taxon>Mucoromycotina</taxon>
        <taxon>Endogonomycetes</taxon>
        <taxon>Endogonales</taxon>
        <taxon>Endogonaceae</taxon>
        <taxon>Jimgerdemannia</taxon>
    </lineage>
</organism>
<sequence length="202" mass="22372">LPSSFFPSPLSSCNRNTCTTTSLSLIPRFRNRVNAMANFADRRNGENSYLEAMWYATMAHLIVWALAVMIAEYARPFASGIYLPVSNGDGAGRRETPDFNILIAKRVKRVAQLATVGFAMLFAATVITQLGYGGSQTTAIISWLFVLLMVGQFATTLFVDKPAAVIPIQLMSYALIVTMFGLAFRRFEHPFPPKHGHGDYHD</sequence>
<gene>
    <name evidence="2" type="ORF">BC938DRAFT_479915</name>
</gene>
<comment type="caution">
    <text evidence="2">The sequence shown here is derived from an EMBL/GenBank/DDBJ whole genome shotgun (WGS) entry which is preliminary data.</text>
</comment>
<dbReference type="AlphaFoldDB" id="A0A433QJU9"/>
<feature type="non-terminal residue" evidence="2">
    <location>
        <position position="1"/>
    </location>
</feature>
<proteinExistence type="predicted"/>
<dbReference type="EMBL" id="RBNJ01004348">
    <property type="protein sequence ID" value="RUS30045.1"/>
    <property type="molecule type" value="Genomic_DNA"/>
</dbReference>
<protein>
    <submittedName>
        <fullName evidence="2">Uncharacterized protein</fullName>
    </submittedName>
</protein>
<evidence type="ECO:0000313" key="2">
    <source>
        <dbReference type="EMBL" id="RUS30045.1"/>
    </source>
</evidence>
<keyword evidence="3" id="KW-1185">Reference proteome</keyword>
<feature type="transmembrane region" description="Helical" evidence="1">
    <location>
        <begin position="138"/>
        <end position="159"/>
    </location>
</feature>
<evidence type="ECO:0000313" key="3">
    <source>
        <dbReference type="Proteomes" id="UP000274822"/>
    </source>
</evidence>
<accession>A0A433QJU9</accession>
<feature type="transmembrane region" description="Helical" evidence="1">
    <location>
        <begin position="166"/>
        <end position="184"/>
    </location>
</feature>
<name>A0A433QJU9_9FUNG</name>
<keyword evidence="1" id="KW-0472">Membrane</keyword>
<evidence type="ECO:0000256" key="1">
    <source>
        <dbReference type="SAM" id="Phobius"/>
    </source>
</evidence>